<reference evidence="1 2" key="1">
    <citation type="journal article" date="2021" name="Front. Genet.">
        <title>Chromosome-Level Genome Assembly Reveals Significant Gene Expansion in the Toll and IMD Signaling Pathways of Dendrolimus kikuchii.</title>
        <authorList>
            <person name="Zhou J."/>
            <person name="Wu P."/>
            <person name="Xiong Z."/>
            <person name="Liu N."/>
            <person name="Zhao N."/>
            <person name="Ji M."/>
            <person name="Qiu Y."/>
            <person name="Yang B."/>
        </authorList>
    </citation>
    <scope>NUCLEOTIDE SEQUENCE [LARGE SCALE GENOMIC DNA]</scope>
    <source>
        <strain evidence="1">Ann1</strain>
    </source>
</reference>
<evidence type="ECO:0000313" key="2">
    <source>
        <dbReference type="Proteomes" id="UP000824533"/>
    </source>
</evidence>
<sequence length="70" mass="7879">MSQFSQSNGGCDFRVFCTRRTCQNLKQNSAPVGNRTPHRVAVTPDLDAGKATCILLNKFQVQRSRHDLWA</sequence>
<proteinExistence type="predicted"/>
<accession>A0ACC1DJS2</accession>
<name>A0ACC1DJS2_9NEOP</name>
<keyword evidence="2" id="KW-1185">Reference proteome</keyword>
<comment type="caution">
    <text evidence="1">The sequence shown here is derived from an EMBL/GenBank/DDBJ whole genome shotgun (WGS) entry which is preliminary data.</text>
</comment>
<dbReference type="Proteomes" id="UP000824533">
    <property type="component" value="Linkage Group LG01"/>
</dbReference>
<protein>
    <submittedName>
        <fullName evidence="1">Uncharacterized protein</fullName>
    </submittedName>
</protein>
<evidence type="ECO:0000313" key="1">
    <source>
        <dbReference type="EMBL" id="KAJ0184151.1"/>
    </source>
</evidence>
<dbReference type="EMBL" id="CM034387">
    <property type="protein sequence ID" value="KAJ0184151.1"/>
    <property type="molecule type" value="Genomic_DNA"/>
</dbReference>
<organism evidence="1 2">
    <name type="scientific">Dendrolimus kikuchii</name>
    <dbReference type="NCBI Taxonomy" id="765133"/>
    <lineage>
        <taxon>Eukaryota</taxon>
        <taxon>Metazoa</taxon>
        <taxon>Ecdysozoa</taxon>
        <taxon>Arthropoda</taxon>
        <taxon>Hexapoda</taxon>
        <taxon>Insecta</taxon>
        <taxon>Pterygota</taxon>
        <taxon>Neoptera</taxon>
        <taxon>Endopterygota</taxon>
        <taxon>Lepidoptera</taxon>
        <taxon>Glossata</taxon>
        <taxon>Ditrysia</taxon>
        <taxon>Bombycoidea</taxon>
        <taxon>Lasiocampidae</taxon>
        <taxon>Dendrolimus</taxon>
    </lineage>
</organism>
<gene>
    <name evidence="1" type="ORF">K1T71_000574</name>
</gene>